<protein>
    <submittedName>
        <fullName evidence="2">Methyltransferase family protein</fullName>
    </submittedName>
</protein>
<dbReference type="Gene3D" id="3.40.50.150">
    <property type="entry name" value="Vaccinia Virus protein VP39"/>
    <property type="match status" value="1"/>
</dbReference>
<organism evidence="2 3">
    <name type="scientific">Christiangramia gaetbulicola</name>
    <dbReference type="NCBI Taxonomy" id="703340"/>
    <lineage>
        <taxon>Bacteria</taxon>
        <taxon>Pseudomonadati</taxon>
        <taxon>Bacteroidota</taxon>
        <taxon>Flavobacteriia</taxon>
        <taxon>Flavobacteriales</taxon>
        <taxon>Flavobacteriaceae</taxon>
        <taxon>Christiangramia</taxon>
    </lineage>
</organism>
<dbReference type="GO" id="GO:0032259">
    <property type="term" value="P:methylation"/>
    <property type="evidence" value="ECO:0007669"/>
    <property type="project" value="UniProtKB-KW"/>
</dbReference>
<keyword evidence="2" id="KW-0489">Methyltransferase</keyword>
<dbReference type="GO" id="GO:0008168">
    <property type="term" value="F:methyltransferase activity"/>
    <property type="evidence" value="ECO:0007669"/>
    <property type="project" value="UniProtKB-KW"/>
</dbReference>
<keyword evidence="3" id="KW-1185">Reference proteome</keyword>
<dbReference type="Proteomes" id="UP000244174">
    <property type="component" value="Unassembled WGS sequence"/>
</dbReference>
<proteinExistence type="predicted"/>
<evidence type="ECO:0000259" key="1">
    <source>
        <dbReference type="Pfam" id="PF13847"/>
    </source>
</evidence>
<dbReference type="InterPro" id="IPR025714">
    <property type="entry name" value="Methyltranfer_dom"/>
</dbReference>
<dbReference type="Pfam" id="PF13847">
    <property type="entry name" value="Methyltransf_31"/>
    <property type="match status" value="1"/>
</dbReference>
<dbReference type="EMBL" id="QBKQ01000003">
    <property type="protein sequence ID" value="PTX42254.1"/>
    <property type="molecule type" value="Genomic_DNA"/>
</dbReference>
<sequence>MDKNKDIFGTAIKAFYEEKDKTDIIVHSPDFEDDVIPIAYLFRKFEDMPEIEQKALELCEGKVLDVGCGAGSHALHLQKKKNLKVKAIDTSTGAIEIAKRRGLKNAVSEDFFKLKDQKFDTILMLMNGSGIIGKLENLKSFFEHSRSLLAEGGKILMDSSDLIYLFEDEFEDPENYFGEFTYSISYKNLQSDDFDWLFISPDLLSEYAESNGFDCEIIHQGDNYDFLASLTVKKN</sequence>
<accession>A0A2T6AEK4</accession>
<dbReference type="CDD" id="cd02440">
    <property type="entry name" value="AdoMet_MTases"/>
    <property type="match status" value="1"/>
</dbReference>
<keyword evidence="2" id="KW-0808">Transferase</keyword>
<dbReference type="RefSeq" id="WP_108172554.1">
    <property type="nucleotide sequence ID" value="NZ_QBKQ01000003.1"/>
</dbReference>
<evidence type="ECO:0000313" key="3">
    <source>
        <dbReference type="Proteomes" id="UP000244174"/>
    </source>
</evidence>
<dbReference type="SUPFAM" id="SSF53335">
    <property type="entry name" value="S-adenosyl-L-methionine-dependent methyltransferases"/>
    <property type="match status" value="1"/>
</dbReference>
<dbReference type="InterPro" id="IPR029063">
    <property type="entry name" value="SAM-dependent_MTases_sf"/>
</dbReference>
<dbReference type="AlphaFoldDB" id="A0A2T6AEK4"/>
<reference evidence="2 3" key="1">
    <citation type="submission" date="2018-04" db="EMBL/GenBank/DDBJ databases">
        <title>Genomic Encyclopedia of Archaeal and Bacterial Type Strains, Phase II (KMG-II): from individual species to whole genera.</title>
        <authorList>
            <person name="Goeker M."/>
        </authorList>
    </citation>
    <scope>NUCLEOTIDE SEQUENCE [LARGE SCALE GENOMIC DNA]</scope>
    <source>
        <strain evidence="2 3">DSM 23082</strain>
    </source>
</reference>
<gene>
    <name evidence="2" type="ORF">C8P64_2676</name>
</gene>
<feature type="domain" description="Methyltransferase" evidence="1">
    <location>
        <begin position="62"/>
        <end position="177"/>
    </location>
</feature>
<evidence type="ECO:0000313" key="2">
    <source>
        <dbReference type="EMBL" id="PTX42254.1"/>
    </source>
</evidence>
<name>A0A2T6AEK4_9FLAO</name>
<dbReference type="OrthoDB" id="1143568at2"/>
<comment type="caution">
    <text evidence="2">The sequence shown here is derived from an EMBL/GenBank/DDBJ whole genome shotgun (WGS) entry which is preliminary data.</text>
</comment>